<accession>A0A2P2NSU5</accession>
<protein>
    <submittedName>
        <fullName evidence="1">Uncharacterized protein</fullName>
    </submittedName>
</protein>
<organism evidence="1">
    <name type="scientific">Rhizophora mucronata</name>
    <name type="common">Asiatic mangrove</name>
    <dbReference type="NCBI Taxonomy" id="61149"/>
    <lineage>
        <taxon>Eukaryota</taxon>
        <taxon>Viridiplantae</taxon>
        <taxon>Streptophyta</taxon>
        <taxon>Embryophyta</taxon>
        <taxon>Tracheophyta</taxon>
        <taxon>Spermatophyta</taxon>
        <taxon>Magnoliopsida</taxon>
        <taxon>eudicotyledons</taxon>
        <taxon>Gunneridae</taxon>
        <taxon>Pentapetalae</taxon>
        <taxon>rosids</taxon>
        <taxon>fabids</taxon>
        <taxon>Malpighiales</taxon>
        <taxon>Rhizophoraceae</taxon>
        <taxon>Rhizophora</taxon>
    </lineage>
</organism>
<dbReference type="EMBL" id="GGEC01064996">
    <property type="protein sequence ID" value="MBX45480.1"/>
    <property type="molecule type" value="Transcribed_RNA"/>
</dbReference>
<reference evidence="1" key="1">
    <citation type="submission" date="2018-02" db="EMBL/GenBank/DDBJ databases">
        <title>Rhizophora mucronata_Transcriptome.</title>
        <authorList>
            <person name="Meera S.P."/>
            <person name="Sreeshan A."/>
            <person name="Augustine A."/>
        </authorList>
    </citation>
    <scope>NUCLEOTIDE SEQUENCE</scope>
    <source>
        <tissue evidence="1">Leaf</tissue>
    </source>
</reference>
<name>A0A2P2NSU5_RHIMU</name>
<dbReference type="AlphaFoldDB" id="A0A2P2NSU5"/>
<evidence type="ECO:0000313" key="1">
    <source>
        <dbReference type="EMBL" id="MBX45480.1"/>
    </source>
</evidence>
<sequence length="45" mass="5269">MSQIPKYICLQCLTELWISCLAEVSGCYFQRTKFKSCLHLGWKVL</sequence>
<proteinExistence type="predicted"/>